<evidence type="ECO:0000313" key="1">
    <source>
        <dbReference type="EMBL" id="KAG0433752.1"/>
    </source>
</evidence>
<dbReference type="EMBL" id="JABSTQ010009033">
    <property type="protein sequence ID" value="KAG0433752.1"/>
    <property type="molecule type" value="Genomic_DNA"/>
</dbReference>
<protein>
    <submittedName>
        <fullName evidence="1">Uncharacterized protein</fullName>
    </submittedName>
</protein>
<comment type="caution">
    <text evidence="1">The sequence shown here is derived from an EMBL/GenBank/DDBJ whole genome shotgun (WGS) entry which is preliminary data.</text>
</comment>
<organism evidence="1 2">
    <name type="scientific">Ixodes persulcatus</name>
    <name type="common">Taiga tick</name>
    <dbReference type="NCBI Taxonomy" id="34615"/>
    <lineage>
        <taxon>Eukaryota</taxon>
        <taxon>Metazoa</taxon>
        <taxon>Ecdysozoa</taxon>
        <taxon>Arthropoda</taxon>
        <taxon>Chelicerata</taxon>
        <taxon>Arachnida</taxon>
        <taxon>Acari</taxon>
        <taxon>Parasitiformes</taxon>
        <taxon>Ixodida</taxon>
        <taxon>Ixodoidea</taxon>
        <taxon>Ixodidae</taxon>
        <taxon>Ixodinae</taxon>
        <taxon>Ixodes</taxon>
    </lineage>
</organism>
<dbReference type="Proteomes" id="UP000805193">
    <property type="component" value="Unassembled WGS sequence"/>
</dbReference>
<keyword evidence="2" id="KW-1185">Reference proteome</keyword>
<accession>A0AC60QIK6</accession>
<reference evidence="1 2" key="1">
    <citation type="journal article" date="2020" name="Cell">
        <title>Large-Scale Comparative Analyses of Tick Genomes Elucidate Their Genetic Diversity and Vector Capacities.</title>
        <authorList>
            <consortium name="Tick Genome and Microbiome Consortium (TIGMIC)"/>
            <person name="Jia N."/>
            <person name="Wang J."/>
            <person name="Shi W."/>
            <person name="Du L."/>
            <person name="Sun Y."/>
            <person name="Zhan W."/>
            <person name="Jiang J.F."/>
            <person name="Wang Q."/>
            <person name="Zhang B."/>
            <person name="Ji P."/>
            <person name="Bell-Sakyi L."/>
            <person name="Cui X.M."/>
            <person name="Yuan T.T."/>
            <person name="Jiang B.G."/>
            <person name="Yang W.F."/>
            <person name="Lam T.T."/>
            <person name="Chang Q.C."/>
            <person name="Ding S.J."/>
            <person name="Wang X.J."/>
            <person name="Zhu J.G."/>
            <person name="Ruan X.D."/>
            <person name="Zhao L."/>
            <person name="Wei J.T."/>
            <person name="Ye R.Z."/>
            <person name="Que T.C."/>
            <person name="Du C.H."/>
            <person name="Zhou Y.H."/>
            <person name="Cheng J.X."/>
            <person name="Dai P.F."/>
            <person name="Guo W.B."/>
            <person name="Han X.H."/>
            <person name="Huang E.J."/>
            <person name="Li L.F."/>
            <person name="Wei W."/>
            <person name="Gao Y.C."/>
            <person name="Liu J.Z."/>
            <person name="Shao H.Z."/>
            <person name="Wang X."/>
            <person name="Wang C.C."/>
            <person name="Yang T.C."/>
            <person name="Huo Q.B."/>
            <person name="Li W."/>
            <person name="Chen H.Y."/>
            <person name="Chen S.E."/>
            <person name="Zhou L.G."/>
            <person name="Ni X.B."/>
            <person name="Tian J.H."/>
            <person name="Sheng Y."/>
            <person name="Liu T."/>
            <person name="Pan Y.S."/>
            <person name="Xia L.Y."/>
            <person name="Li J."/>
            <person name="Zhao F."/>
            <person name="Cao W.C."/>
        </authorList>
    </citation>
    <scope>NUCLEOTIDE SEQUENCE [LARGE SCALE GENOMIC DNA]</scope>
    <source>
        <strain evidence="1">Iper-2018</strain>
    </source>
</reference>
<evidence type="ECO:0000313" key="2">
    <source>
        <dbReference type="Proteomes" id="UP000805193"/>
    </source>
</evidence>
<sequence>MQPSRRSFTHSTCSSSLPQAGSPVHMTLRSRSGTRGYDMAGHSAATTPAVGEQRRMSMAVKVLIVLVVITEDPYAVNKACWTSDVKLLPPKSTAHVVVYLVFSPSQFTADTVQAYKSLEAYDYFDTDGIPIGPTLDHMAQSRWRDVRRVYGQLAADSGLPGADVMSSDSRVRKILWLAALVPLVYYAVGETTAILREYLAYSVAVAYEYDTNDTLVFPDVTVCNVNPFRRSRLCGMPAAERGMDPQLDARLCGDPVQVFKDANVEDLAYQQNLSVWAASRKLKDDRWLRDLGHQFQDTVVDCSYADQDCKNMTYFQESFDSRHGTCLCFHCNKSEMDFFSYGSLASPQNGRFPGHDPLARHQHATVEPGKVCDGVTVYARRYSVCSDGVYITPGRATYVGLNVLDESAVFAGKVYASFHRLPAPYANPCRRDWPSMLLRYLTSTSISYTREECLNMCLQVNTRRECGCQSRLLPSLPKTGKQAESTHDDADESTQRSGPLARLVVYFNSLAYEHIRSVPKYDGTRVLSNIGGINGMYLGLSFFVLFQVLDMVVIGALKLRTMWQRDYKRPRARE</sequence>
<proteinExistence type="predicted"/>
<name>A0AC60QIK6_IXOPE</name>
<gene>
    <name evidence="1" type="ORF">HPB47_019613</name>
</gene>